<dbReference type="AlphaFoldDB" id="A0A2P5BW90"/>
<dbReference type="EMBL" id="JXTB01000211">
    <property type="protein sequence ID" value="PON53065.1"/>
    <property type="molecule type" value="Genomic_DNA"/>
</dbReference>
<accession>A0A2P5BW90</accession>
<gene>
    <name evidence="1" type="ORF">PanWU01x14_204450</name>
</gene>
<sequence>MGISLEINGRVILVKDVPREVTRDFVPRSGEVMVSNVVPELTLSCLSNGNFKIYRYTNISKSRLNDICRMLCDSPYVGTP</sequence>
<dbReference type="OrthoDB" id="418595at2759"/>
<evidence type="ECO:0000313" key="2">
    <source>
        <dbReference type="Proteomes" id="UP000237105"/>
    </source>
</evidence>
<evidence type="ECO:0000313" key="1">
    <source>
        <dbReference type="EMBL" id="PON53065.1"/>
    </source>
</evidence>
<keyword evidence="2" id="KW-1185">Reference proteome</keyword>
<name>A0A2P5BW90_PARAD</name>
<reference evidence="2" key="1">
    <citation type="submission" date="2016-06" db="EMBL/GenBank/DDBJ databases">
        <title>Parallel loss of symbiosis genes in relatives of nitrogen-fixing non-legume Parasponia.</title>
        <authorList>
            <person name="Van Velzen R."/>
            <person name="Holmer R."/>
            <person name="Bu F."/>
            <person name="Rutten L."/>
            <person name="Van Zeijl A."/>
            <person name="Liu W."/>
            <person name="Santuari L."/>
            <person name="Cao Q."/>
            <person name="Sharma T."/>
            <person name="Shen D."/>
            <person name="Roswanjaya Y."/>
            <person name="Wardhani T."/>
            <person name="Kalhor M.S."/>
            <person name="Jansen J."/>
            <person name="Van den Hoogen J."/>
            <person name="Gungor B."/>
            <person name="Hartog M."/>
            <person name="Hontelez J."/>
            <person name="Verver J."/>
            <person name="Yang W.-C."/>
            <person name="Schijlen E."/>
            <person name="Repin R."/>
            <person name="Schilthuizen M."/>
            <person name="Schranz E."/>
            <person name="Heidstra R."/>
            <person name="Miyata K."/>
            <person name="Fedorova E."/>
            <person name="Kohlen W."/>
            <person name="Bisseling T."/>
            <person name="Smit S."/>
            <person name="Geurts R."/>
        </authorList>
    </citation>
    <scope>NUCLEOTIDE SEQUENCE [LARGE SCALE GENOMIC DNA]</scope>
    <source>
        <strain evidence="2">cv. WU1-14</strain>
    </source>
</reference>
<organism evidence="1 2">
    <name type="scientific">Parasponia andersonii</name>
    <name type="common">Sponia andersonii</name>
    <dbReference type="NCBI Taxonomy" id="3476"/>
    <lineage>
        <taxon>Eukaryota</taxon>
        <taxon>Viridiplantae</taxon>
        <taxon>Streptophyta</taxon>
        <taxon>Embryophyta</taxon>
        <taxon>Tracheophyta</taxon>
        <taxon>Spermatophyta</taxon>
        <taxon>Magnoliopsida</taxon>
        <taxon>eudicotyledons</taxon>
        <taxon>Gunneridae</taxon>
        <taxon>Pentapetalae</taxon>
        <taxon>rosids</taxon>
        <taxon>fabids</taxon>
        <taxon>Rosales</taxon>
        <taxon>Cannabaceae</taxon>
        <taxon>Parasponia</taxon>
    </lineage>
</organism>
<comment type="caution">
    <text evidence="1">The sequence shown here is derived from an EMBL/GenBank/DDBJ whole genome shotgun (WGS) entry which is preliminary data.</text>
</comment>
<protein>
    <submittedName>
        <fullName evidence="1">Uncharacterized protein</fullName>
    </submittedName>
</protein>
<dbReference type="Proteomes" id="UP000237105">
    <property type="component" value="Unassembled WGS sequence"/>
</dbReference>
<proteinExistence type="predicted"/>